<dbReference type="EMBL" id="NHSD01000065">
    <property type="protein sequence ID" value="MBK5925950.1"/>
    <property type="molecule type" value="Genomic_DNA"/>
</dbReference>
<dbReference type="PANTHER" id="PTHR22789:SF0">
    <property type="entry name" value="3-OXO-TETRONATE 4-PHOSPHATE DECARBOXYLASE-RELATED"/>
    <property type="match status" value="1"/>
</dbReference>
<dbReference type="GO" id="GO:0046872">
    <property type="term" value="F:metal ion binding"/>
    <property type="evidence" value="ECO:0007669"/>
    <property type="project" value="UniProtKB-KW"/>
</dbReference>
<organism evidence="4 5">
    <name type="scientific">Rhodobaculum claviforme</name>
    <dbReference type="NCBI Taxonomy" id="1549854"/>
    <lineage>
        <taxon>Bacteria</taxon>
        <taxon>Pseudomonadati</taxon>
        <taxon>Pseudomonadota</taxon>
        <taxon>Alphaproteobacteria</taxon>
        <taxon>Rhodobacterales</taxon>
        <taxon>Paracoccaceae</taxon>
        <taxon>Rhodobaculum</taxon>
    </lineage>
</organism>
<dbReference type="Pfam" id="PF00596">
    <property type="entry name" value="Aldolase_II"/>
    <property type="match status" value="1"/>
</dbReference>
<evidence type="ECO:0000313" key="5">
    <source>
        <dbReference type="Proteomes" id="UP000706333"/>
    </source>
</evidence>
<sequence length="183" mass="19130">MSVRTPDGGLLVTPTGASFGRLDPDRLSVLDAQGRHVGGDRPTKEMPLHAAFHDTRPGTGAVVHLHSTHATALSMLPDIDPDDAVPPLTPYLVMRVGRVALLPFFVPGDDAMADAVRALGGRRAAVLLAHHGPVVAGATLEAAVFAMEELEETARLALILRGTGARPLSADQIARVSARYGGV</sequence>
<dbReference type="GO" id="GO:0016832">
    <property type="term" value="F:aldehyde-lyase activity"/>
    <property type="evidence" value="ECO:0007669"/>
    <property type="project" value="TreeGrafter"/>
</dbReference>
<dbReference type="SMART" id="SM01007">
    <property type="entry name" value="Aldolase_II"/>
    <property type="match status" value="1"/>
</dbReference>
<protein>
    <submittedName>
        <fullName evidence="4">Aldolase</fullName>
    </submittedName>
</protein>
<reference evidence="4" key="2">
    <citation type="journal article" date="2020" name="Microorganisms">
        <title>Osmotic Adaptation and Compatible Solute Biosynthesis of Phototrophic Bacteria as Revealed from Genome Analyses.</title>
        <authorList>
            <person name="Imhoff J.F."/>
            <person name="Rahn T."/>
            <person name="Kunzel S."/>
            <person name="Keller A."/>
            <person name="Neulinger S.C."/>
        </authorList>
    </citation>
    <scope>NUCLEOTIDE SEQUENCE</scope>
    <source>
        <strain evidence="4">LMG 28126</strain>
    </source>
</reference>
<dbReference type="InterPro" id="IPR001303">
    <property type="entry name" value="Aldolase_II/adducin_N"/>
</dbReference>
<evidence type="ECO:0000256" key="1">
    <source>
        <dbReference type="ARBA" id="ARBA00022723"/>
    </source>
</evidence>
<dbReference type="InterPro" id="IPR036409">
    <property type="entry name" value="Aldolase_II/adducin_N_sf"/>
</dbReference>
<proteinExistence type="predicted"/>
<dbReference type="NCBIfam" id="NF006000">
    <property type="entry name" value="PRK08130.1"/>
    <property type="match status" value="1"/>
</dbReference>
<name>A0A934WE20_9RHOB</name>
<dbReference type="Gene3D" id="3.40.225.10">
    <property type="entry name" value="Class II aldolase/adducin N-terminal domain"/>
    <property type="match status" value="1"/>
</dbReference>
<evidence type="ECO:0000259" key="3">
    <source>
        <dbReference type="SMART" id="SM01007"/>
    </source>
</evidence>
<evidence type="ECO:0000313" key="4">
    <source>
        <dbReference type="EMBL" id="MBK5925950.1"/>
    </source>
</evidence>
<keyword evidence="1" id="KW-0479">Metal-binding</keyword>
<comment type="caution">
    <text evidence="4">The sequence shown here is derived from an EMBL/GenBank/DDBJ whole genome shotgun (WGS) entry which is preliminary data.</text>
</comment>
<dbReference type="GO" id="GO:0019323">
    <property type="term" value="P:pentose catabolic process"/>
    <property type="evidence" value="ECO:0007669"/>
    <property type="project" value="TreeGrafter"/>
</dbReference>
<keyword evidence="5" id="KW-1185">Reference proteome</keyword>
<gene>
    <name evidence="4" type="ORF">CCR87_01025</name>
</gene>
<dbReference type="InterPro" id="IPR050197">
    <property type="entry name" value="Aldolase_class_II_sugar_metab"/>
</dbReference>
<dbReference type="GO" id="GO:0005829">
    <property type="term" value="C:cytosol"/>
    <property type="evidence" value="ECO:0007669"/>
    <property type="project" value="TreeGrafter"/>
</dbReference>
<dbReference type="AlphaFoldDB" id="A0A934WE20"/>
<dbReference type="Proteomes" id="UP000706333">
    <property type="component" value="Unassembled WGS sequence"/>
</dbReference>
<dbReference type="PANTHER" id="PTHR22789">
    <property type="entry name" value="FUCULOSE PHOSPHATE ALDOLASE"/>
    <property type="match status" value="1"/>
</dbReference>
<dbReference type="SUPFAM" id="SSF53639">
    <property type="entry name" value="AraD/HMP-PK domain-like"/>
    <property type="match status" value="1"/>
</dbReference>
<evidence type="ECO:0000256" key="2">
    <source>
        <dbReference type="ARBA" id="ARBA00023239"/>
    </source>
</evidence>
<accession>A0A934WE20</accession>
<feature type="domain" description="Class II aldolase/adducin N-terminal" evidence="3">
    <location>
        <begin position="1"/>
        <end position="158"/>
    </location>
</feature>
<reference evidence="4" key="1">
    <citation type="submission" date="2017-05" db="EMBL/GenBank/DDBJ databases">
        <authorList>
            <person name="Imhoff J.F."/>
            <person name="Rahn T."/>
            <person name="Kuenzel S."/>
            <person name="Neulinger S.C."/>
        </authorList>
    </citation>
    <scope>NUCLEOTIDE SEQUENCE</scope>
    <source>
        <strain evidence="4">LMG 28126</strain>
    </source>
</reference>
<keyword evidence="2" id="KW-0456">Lyase</keyword>